<dbReference type="EMBL" id="OFSM01000016">
    <property type="protein sequence ID" value="SOY30437.1"/>
    <property type="molecule type" value="Genomic_DNA"/>
</dbReference>
<dbReference type="RefSeq" id="WP_103240471.1">
    <property type="nucleotide sequence ID" value="NZ_CANRXC010000013.1"/>
</dbReference>
<evidence type="ECO:0000313" key="2">
    <source>
        <dbReference type="EMBL" id="SOY30437.1"/>
    </source>
</evidence>
<keyword evidence="3" id="KW-1185">Reference proteome</keyword>
<proteinExistence type="predicted"/>
<gene>
    <name evidence="2" type="ORF">AMURIS_03164</name>
</gene>
<evidence type="ECO:0000259" key="1">
    <source>
        <dbReference type="PROSITE" id="PS51350"/>
    </source>
</evidence>
<dbReference type="SUPFAM" id="SSF55594">
    <property type="entry name" value="HPr-like"/>
    <property type="match status" value="1"/>
</dbReference>
<accession>A0A2K4ZIX9</accession>
<dbReference type="OrthoDB" id="1911397at2"/>
<organism evidence="2 3">
    <name type="scientific">Acetatifactor muris</name>
    <dbReference type="NCBI Taxonomy" id="879566"/>
    <lineage>
        <taxon>Bacteria</taxon>
        <taxon>Bacillati</taxon>
        <taxon>Bacillota</taxon>
        <taxon>Clostridia</taxon>
        <taxon>Lachnospirales</taxon>
        <taxon>Lachnospiraceae</taxon>
        <taxon>Acetatifactor</taxon>
    </lineage>
</organism>
<dbReference type="Proteomes" id="UP000236311">
    <property type="component" value="Unassembled WGS sequence"/>
</dbReference>
<reference evidence="2 3" key="1">
    <citation type="submission" date="2018-01" db="EMBL/GenBank/DDBJ databases">
        <authorList>
            <person name="Gaut B.S."/>
            <person name="Morton B.R."/>
            <person name="Clegg M.T."/>
            <person name="Duvall M.R."/>
        </authorList>
    </citation>
    <scope>NUCLEOTIDE SEQUENCE [LARGE SCALE GENOMIC DNA]</scope>
    <source>
        <strain evidence="2">GP69</strain>
    </source>
</reference>
<feature type="domain" description="HPr" evidence="1">
    <location>
        <begin position="1"/>
        <end position="79"/>
    </location>
</feature>
<protein>
    <recommendedName>
        <fullName evidence="1">HPr domain-containing protein</fullName>
    </recommendedName>
</protein>
<sequence>MQQVFVKFDDVDQVRNFVNVVNTVEANFELGSGRRIVDPKSILGVFALDLARPQRLVCDSDDSSMLEKISPFLVREKVG</sequence>
<dbReference type="AlphaFoldDB" id="A0A2K4ZIX9"/>
<evidence type="ECO:0000313" key="3">
    <source>
        <dbReference type="Proteomes" id="UP000236311"/>
    </source>
</evidence>
<dbReference type="InterPro" id="IPR035895">
    <property type="entry name" value="HPr-like_sf"/>
</dbReference>
<dbReference type="InterPro" id="IPR000032">
    <property type="entry name" value="HPr-like"/>
</dbReference>
<dbReference type="PROSITE" id="PS51350">
    <property type="entry name" value="PTS_HPR_DOM"/>
    <property type="match status" value="1"/>
</dbReference>
<name>A0A2K4ZIX9_9FIRM</name>